<protein>
    <submittedName>
        <fullName evidence="1">Uncharacterized protein</fullName>
    </submittedName>
</protein>
<dbReference type="AlphaFoldDB" id="C5FPP2"/>
<dbReference type="Proteomes" id="UP000002035">
    <property type="component" value="Unassembled WGS sequence"/>
</dbReference>
<dbReference type="eggNOG" id="ENOG502RNXY">
    <property type="taxonomic scope" value="Eukaryota"/>
</dbReference>
<dbReference type="OrthoDB" id="4170578at2759"/>
<dbReference type="RefSeq" id="XP_002846729.1">
    <property type="nucleotide sequence ID" value="XM_002846683.1"/>
</dbReference>
<evidence type="ECO:0000313" key="1">
    <source>
        <dbReference type="EMBL" id="EEQ31647.1"/>
    </source>
</evidence>
<dbReference type="STRING" id="554155.C5FPP2"/>
<gene>
    <name evidence="1" type="ORF">MCYG_04466</name>
</gene>
<accession>C5FPP2</accession>
<dbReference type="HOGENOM" id="CLU_071675_1_0_1"/>
<dbReference type="GeneID" id="9229843"/>
<dbReference type="OMA" id="PTWEEII"/>
<dbReference type="VEuPathDB" id="FungiDB:MCYG_04466"/>
<proteinExistence type="predicted"/>
<keyword evidence="2" id="KW-1185">Reference proteome</keyword>
<evidence type="ECO:0000313" key="2">
    <source>
        <dbReference type="Proteomes" id="UP000002035"/>
    </source>
</evidence>
<dbReference type="EMBL" id="DS995704">
    <property type="protein sequence ID" value="EEQ31647.1"/>
    <property type="molecule type" value="Genomic_DNA"/>
</dbReference>
<organism evidence="1 2">
    <name type="scientific">Arthroderma otae (strain ATCC MYA-4605 / CBS 113480)</name>
    <name type="common">Microsporum canis</name>
    <dbReference type="NCBI Taxonomy" id="554155"/>
    <lineage>
        <taxon>Eukaryota</taxon>
        <taxon>Fungi</taxon>
        <taxon>Dikarya</taxon>
        <taxon>Ascomycota</taxon>
        <taxon>Pezizomycotina</taxon>
        <taxon>Eurotiomycetes</taxon>
        <taxon>Eurotiomycetidae</taxon>
        <taxon>Onygenales</taxon>
        <taxon>Arthrodermataceae</taxon>
        <taxon>Microsporum</taxon>
    </lineage>
</organism>
<name>C5FPP2_ARTOC</name>
<sequence>MSLDPRNLSIASARPTPSELIPYRPHPPRAIDALHYVFDKRKTSFPRELTMALPEDVHHAANIVRHKADAALKGFLYLEKKHKERFYYLCPLKPSIRAIRHINSIDRLFSWKTRKDFTAVSAKIPTCVVSFHVEEAAYAEFTAAYNKFRQGYLEGPFRTWLNADTYLRNLVDDSGMPMYTRLQFLEWWNGYRDEMRIWEDKVDSLVLPSWKTIVAELAHTIEERLDLTQEWERWV</sequence>
<reference evidence="2" key="1">
    <citation type="journal article" date="2012" name="MBio">
        <title>Comparative genome analysis of Trichophyton rubrum and related dermatophytes reveals candidate genes involved in infection.</title>
        <authorList>
            <person name="Martinez D.A."/>
            <person name="Oliver B.G."/>
            <person name="Graeser Y."/>
            <person name="Goldberg J.M."/>
            <person name="Li W."/>
            <person name="Martinez-Rossi N.M."/>
            <person name="Monod M."/>
            <person name="Shelest E."/>
            <person name="Barton R.C."/>
            <person name="Birch E."/>
            <person name="Brakhage A.A."/>
            <person name="Chen Z."/>
            <person name="Gurr S.J."/>
            <person name="Heiman D."/>
            <person name="Heitman J."/>
            <person name="Kosti I."/>
            <person name="Rossi A."/>
            <person name="Saif S."/>
            <person name="Samalova M."/>
            <person name="Saunders C.W."/>
            <person name="Shea T."/>
            <person name="Summerbell R.C."/>
            <person name="Xu J."/>
            <person name="Young S."/>
            <person name="Zeng Q."/>
            <person name="Birren B.W."/>
            <person name="Cuomo C.A."/>
            <person name="White T.C."/>
        </authorList>
    </citation>
    <scope>NUCLEOTIDE SEQUENCE [LARGE SCALE GENOMIC DNA]</scope>
    <source>
        <strain evidence="2">ATCC MYA-4605 / CBS 113480</strain>
    </source>
</reference>